<reference evidence="3" key="1">
    <citation type="journal article" date="2020" name="mSystems">
        <title>Genome- and Community-Level Interaction Insights into Carbon Utilization and Element Cycling Functions of Hydrothermarchaeota in Hydrothermal Sediment.</title>
        <authorList>
            <person name="Zhou Z."/>
            <person name="Liu Y."/>
            <person name="Xu W."/>
            <person name="Pan J."/>
            <person name="Luo Z.H."/>
            <person name="Li M."/>
        </authorList>
    </citation>
    <scope>NUCLEOTIDE SEQUENCE [LARGE SCALE GENOMIC DNA]</scope>
    <source>
        <strain evidence="3">SpSt-767</strain>
    </source>
</reference>
<accession>A0A7V6DP59</accession>
<sequence>MMEGPVHHPSSQRYWGALLIILSLIWLSEGCGTLPDGRRWGGDVIPFPSGERLKRAAKNALLDPGTWVPAVGALAFQIDGWDRNLTHWANRNKPIFGTRQGAENASNYLVDILIGTYAVTGLATPSGDKPGEIAWAKIRGFAVGAGAVALTSLSTEGLKNVTHRERPDGTSSRSFPSSTSSLAAVYGGLASQNLPYLNLPKWARIGLRGGIGTLIAGASWARLEGNFHYPSDVLVGAALGNVIGRFFHDAFIGPNDPKIWMKVEPSRRGALLSLNWAY</sequence>
<protein>
    <submittedName>
        <fullName evidence="3">Phosphatase PAP2 family protein</fullName>
    </submittedName>
</protein>
<dbReference type="AlphaFoldDB" id="A0A7V6DP59"/>
<dbReference type="SMART" id="SM00014">
    <property type="entry name" value="acidPPc"/>
    <property type="match status" value="1"/>
</dbReference>
<proteinExistence type="predicted"/>
<feature type="region of interest" description="Disordered" evidence="1">
    <location>
        <begin position="159"/>
        <end position="178"/>
    </location>
</feature>
<dbReference type="InterPro" id="IPR000326">
    <property type="entry name" value="PAP2/HPO"/>
</dbReference>
<evidence type="ECO:0000259" key="2">
    <source>
        <dbReference type="SMART" id="SM00014"/>
    </source>
</evidence>
<dbReference type="Pfam" id="PF01569">
    <property type="entry name" value="PAP2"/>
    <property type="match status" value="1"/>
</dbReference>
<feature type="domain" description="Phosphatidic acid phosphatase type 2/haloperoxidase" evidence="2">
    <location>
        <begin position="138"/>
        <end position="248"/>
    </location>
</feature>
<comment type="caution">
    <text evidence="3">The sequence shown here is derived from an EMBL/GenBank/DDBJ whole genome shotgun (WGS) entry which is preliminary data.</text>
</comment>
<gene>
    <name evidence="3" type="ORF">ENV52_03550</name>
</gene>
<dbReference type="EMBL" id="DTGR01000050">
    <property type="protein sequence ID" value="HHS28761.1"/>
    <property type="molecule type" value="Genomic_DNA"/>
</dbReference>
<dbReference type="SUPFAM" id="SSF48317">
    <property type="entry name" value="Acid phosphatase/Vanadium-dependent haloperoxidase"/>
    <property type="match status" value="1"/>
</dbReference>
<dbReference type="InterPro" id="IPR036938">
    <property type="entry name" value="PAP2/HPO_sf"/>
</dbReference>
<organism evidence="3">
    <name type="scientific">Desulfobacca acetoxidans</name>
    <dbReference type="NCBI Taxonomy" id="60893"/>
    <lineage>
        <taxon>Bacteria</taxon>
        <taxon>Pseudomonadati</taxon>
        <taxon>Thermodesulfobacteriota</taxon>
        <taxon>Desulfobaccia</taxon>
        <taxon>Desulfobaccales</taxon>
        <taxon>Desulfobaccaceae</taxon>
        <taxon>Desulfobacca</taxon>
    </lineage>
</organism>
<name>A0A7V6DP59_9BACT</name>
<dbReference type="Gene3D" id="1.20.144.10">
    <property type="entry name" value="Phosphatidic acid phosphatase type 2/haloperoxidase"/>
    <property type="match status" value="1"/>
</dbReference>
<evidence type="ECO:0000313" key="3">
    <source>
        <dbReference type="EMBL" id="HHS28761.1"/>
    </source>
</evidence>
<evidence type="ECO:0000256" key="1">
    <source>
        <dbReference type="SAM" id="MobiDB-lite"/>
    </source>
</evidence>